<dbReference type="PANTHER" id="PTHR32096">
    <property type="entry name" value="WRKY TRANSCRIPTION FACTOR 30-RELATED-RELATED"/>
    <property type="match status" value="1"/>
</dbReference>
<feature type="compositionally biased region" description="Polar residues" evidence="6">
    <location>
        <begin position="1"/>
        <end position="12"/>
    </location>
</feature>
<dbReference type="Proteomes" id="UP001497480">
    <property type="component" value="Unassembled WGS sequence"/>
</dbReference>
<dbReference type="GO" id="GO:0005634">
    <property type="term" value="C:nucleus"/>
    <property type="evidence" value="ECO:0007669"/>
    <property type="project" value="UniProtKB-SubCell"/>
</dbReference>
<feature type="domain" description="WRKY" evidence="7">
    <location>
        <begin position="80"/>
        <end position="140"/>
    </location>
</feature>
<dbReference type="GO" id="GO:0003700">
    <property type="term" value="F:DNA-binding transcription factor activity"/>
    <property type="evidence" value="ECO:0007669"/>
    <property type="project" value="InterPro"/>
</dbReference>
<feature type="region of interest" description="Disordered" evidence="6">
    <location>
        <begin position="1"/>
        <end position="61"/>
    </location>
</feature>
<evidence type="ECO:0000256" key="1">
    <source>
        <dbReference type="ARBA" id="ARBA00004123"/>
    </source>
</evidence>
<keyword evidence="2" id="KW-0805">Transcription regulation</keyword>
<proteinExistence type="predicted"/>
<evidence type="ECO:0000256" key="6">
    <source>
        <dbReference type="SAM" id="MobiDB-lite"/>
    </source>
</evidence>
<dbReference type="InterPro" id="IPR036576">
    <property type="entry name" value="WRKY_dom_sf"/>
</dbReference>
<evidence type="ECO:0000313" key="9">
    <source>
        <dbReference type="Proteomes" id="UP001497480"/>
    </source>
</evidence>
<dbReference type="EMBL" id="CAXHTB010000005">
    <property type="protein sequence ID" value="CAL0306472.1"/>
    <property type="molecule type" value="Genomic_DNA"/>
</dbReference>
<evidence type="ECO:0000256" key="2">
    <source>
        <dbReference type="ARBA" id="ARBA00023015"/>
    </source>
</evidence>
<comment type="subcellular location">
    <subcellularLocation>
        <location evidence="1">Nucleus</location>
    </subcellularLocation>
</comment>
<accession>A0AAV1WBB8</accession>
<protein>
    <recommendedName>
        <fullName evidence="7">WRKY domain-containing protein</fullName>
    </recommendedName>
</protein>
<dbReference type="GO" id="GO:0000976">
    <property type="term" value="F:transcription cis-regulatory region binding"/>
    <property type="evidence" value="ECO:0007669"/>
    <property type="project" value="TreeGrafter"/>
</dbReference>
<evidence type="ECO:0000256" key="3">
    <source>
        <dbReference type="ARBA" id="ARBA00023125"/>
    </source>
</evidence>
<reference evidence="8 9" key="1">
    <citation type="submission" date="2024-03" db="EMBL/GenBank/DDBJ databases">
        <authorList>
            <person name="Martinez-Hernandez J."/>
        </authorList>
    </citation>
    <scope>NUCLEOTIDE SEQUENCE [LARGE SCALE GENOMIC DNA]</scope>
</reference>
<organism evidence="8 9">
    <name type="scientific">Lupinus luteus</name>
    <name type="common">European yellow lupine</name>
    <dbReference type="NCBI Taxonomy" id="3873"/>
    <lineage>
        <taxon>Eukaryota</taxon>
        <taxon>Viridiplantae</taxon>
        <taxon>Streptophyta</taxon>
        <taxon>Embryophyta</taxon>
        <taxon>Tracheophyta</taxon>
        <taxon>Spermatophyta</taxon>
        <taxon>Magnoliopsida</taxon>
        <taxon>eudicotyledons</taxon>
        <taxon>Gunneridae</taxon>
        <taxon>Pentapetalae</taxon>
        <taxon>rosids</taxon>
        <taxon>fabids</taxon>
        <taxon>Fabales</taxon>
        <taxon>Fabaceae</taxon>
        <taxon>Papilionoideae</taxon>
        <taxon>50 kb inversion clade</taxon>
        <taxon>genistoids sensu lato</taxon>
        <taxon>core genistoids</taxon>
        <taxon>Genisteae</taxon>
        <taxon>Lupinus</taxon>
    </lineage>
</organism>
<dbReference type="InterPro" id="IPR044810">
    <property type="entry name" value="WRKY_plant"/>
</dbReference>
<dbReference type="FunFam" id="2.20.25.80:FF:000004">
    <property type="entry name" value="WRKY transcription factor 65"/>
    <property type="match status" value="1"/>
</dbReference>
<evidence type="ECO:0000256" key="5">
    <source>
        <dbReference type="ARBA" id="ARBA00023242"/>
    </source>
</evidence>
<keyword evidence="9" id="KW-1185">Reference proteome</keyword>
<dbReference type="SUPFAM" id="SSF118290">
    <property type="entry name" value="WRKY DNA-binding domain"/>
    <property type="match status" value="1"/>
</dbReference>
<sequence>MDSKLRNTSPYMNEQEDSDVGGQENFVESPPSSTIYNTDAMVTSPSTSTSSLKRRRGTQKRVVQIPIKETEGSISNTPPSDSWAWRKYGQKPIKGSPYPRGYYRCSSNKGCPARKQVERSRIDPTILVVTYSSDHNHNSPVFKNHHHHNHTRNNNNNRSSSAVAKPVIKPEPEHIVAEPVEPELISEPVEPELISEPVEPELIAEPVELELIADPVEQEDKFSDEFGWFGEMEAIATTSSAVLESPIFGVYDDDVASVFVPMREEDELLFADLGELPEFSPVFKRGSLETAEEWRRWCGTTS</sequence>
<evidence type="ECO:0000256" key="4">
    <source>
        <dbReference type="ARBA" id="ARBA00023163"/>
    </source>
</evidence>
<gene>
    <name evidence="8" type="ORF">LLUT_LOCUS7532</name>
</gene>
<dbReference type="AlphaFoldDB" id="A0AAV1WBB8"/>
<dbReference type="PANTHER" id="PTHR32096:SF137">
    <property type="entry name" value="WRKY TRANSCRIPTION FACTOR 65 ISOFORM X1-RELATED"/>
    <property type="match status" value="1"/>
</dbReference>
<keyword evidence="5" id="KW-0539">Nucleus</keyword>
<dbReference type="PROSITE" id="PS50811">
    <property type="entry name" value="WRKY"/>
    <property type="match status" value="1"/>
</dbReference>
<keyword evidence="3" id="KW-0238">DNA-binding</keyword>
<feature type="region of interest" description="Disordered" evidence="6">
    <location>
        <begin position="140"/>
        <end position="163"/>
    </location>
</feature>
<dbReference type="InterPro" id="IPR003657">
    <property type="entry name" value="WRKY_dom"/>
</dbReference>
<dbReference type="Gene3D" id="2.20.25.80">
    <property type="entry name" value="WRKY domain"/>
    <property type="match status" value="1"/>
</dbReference>
<dbReference type="Pfam" id="PF03106">
    <property type="entry name" value="WRKY"/>
    <property type="match status" value="1"/>
</dbReference>
<comment type="caution">
    <text evidence="8">The sequence shown here is derived from an EMBL/GenBank/DDBJ whole genome shotgun (WGS) entry which is preliminary data.</text>
</comment>
<keyword evidence="4" id="KW-0804">Transcription</keyword>
<dbReference type="SMART" id="SM00774">
    <property type="entry name" value="WRKY"/>
    <property type="match status" value="1"/>
</dbReference>
<feature type="compositionally biased region" description="Polar residues" evidence="6">
    <location>
        <begin position="30"/>
        <end position="51"/>
    </location>
</feature>
<evidence type="ECO:0000259" key="7">
    <source>
        <dbReference type="PROSITE" id="PS50811"/>
    </source>
</evidence>
<name>A0AAV1WBB8_LUPLU</name>
<evidence type="ECO:0000313" key="8">
    <source>
        <dbReference type="EMBL" id="CAL0306472.1"/>
    </source>
</evidence>